<gene>
    <name evidence="1" type="ORF">MLD38_002953</name>
</gene>
<name>A0ACB9S0N1_9MYRT</name>
<keyword evidence="2" id="KW-1185">Reference proteome</keyword>
<evidence type="ECO:0000313" key="1">
    <source>
        <dbReference type="EMBL" id="KAI4384853.1"/>
    </source>
</evidence>
<sequence>MQQTSGPEIGGGIVQGRRWDFELVQKHDGEGIVASLMVAFDPQEGFTDEADRFIKDLTIVTEYTGDVNYLENWKDDDGDSMMMLLSTSNPSRSLVICPDKRANIDCFINSINLYSGKGSATC</sequence>
<organism evidence="1 2">
    <name type="scientific">Melastoma candidum</name>
    <dbReference type="NCBI Taxonomy" id="119954"/>
    <lineage>
        <taxon>Eukaryota</taxon>
        <taxon>Viridiplantae</taxon>
        <taxon>Streptophyta</taxon>
        <taxon>Embryophyta</taxon>
        <taxon>Tracheophyta</taxon>
        <taxon>Spermatophyta</taxon>
        <taxon>Magnoliopsida</taxon>
        <taxon>eudicotyledons</taxon>
        <taxon>Gunneridae</taxon>
        <taxon>Pentapetalae</taxon>
        <taxon>rosids</taxon>
        <taxon>malvids</taxon>
        <taxon>Myrtales</taxon>
        <taxon>Melastomataceae</taxon>
        <taxon>Melastomatoideae</taxon>
        <taxon>Melastomateae</taxon>
        <taxon>Melastoma</taxon>
    </lineage>
</organism>
<comment type="caution">
    <text evidence="1">The sequence shown here is derived from an EMBL/GenBank/DDBJ whole genome shotgun (WGS) entry which is preliminary data.</text>
</comment>
<proteinExistence type="predicted"/>
<dbReference type="EMBL" id="CM042881">
    <property type="protein sequence ID" value="KAI4384853.1"/>
    <property type="molecule type" value="Genomic_DNA"/>
</dbReference>
<evidence type="ECO:0000313" key="2">
    <source>
        <dbReference type="Proteomes" id="UP001057402"/>
    </source>
</evidence>
<dbReference type="Proteomes" id="UP001057402">
    <property type="component" value="Chromosome 2"/>
</dbReference>
<protein>
    <submittedName>
        <fullName evidence="1">Uncharacterized protein</fullName>
    </submittedName>
</protein>
<accession>A0ACB9S0N1</accession>
<reference evidence="2" key="1">
    <citation type="journal article" date="2023" name="Front. Plant Sci.">
        <title>Chromosomal-level genome assembly of Melastoma candidum provides insights into trichome evolution.</title>
        <authorList>
            <person name="Zhong Y."/>
            <person name="Wu W."/>
            <person name="Sun C."/>
            <person name="Zou P."/>
            <person name="Liu Y."/>
            <person name="Dai S."/>
            <person name="Zhou R."/>
        </authorList>
    </citation>
    <scope>NUCLEOTIDE SEQUENCE [LARGE SCALE GENOMIC DNA]</scope>
</reference>